<organism evidence="2 3">
    <name type="scientific">Ficus carica</name>
    <name type="common">Common fig</name>
    <dbReference type="NCBI Taxonomy" id="3494"/>
    <lineage>
        <taxon>Eukaryota</taxon>
        <taxon>Viridiplantae</taxon>
        <taxon>Streptophyta</taxon>
        <taxon>Embryophyta</taxon>
        <taxon>Tracheophyta</taxon>
        <taxon>Spermatophyta</taxon>
        <taxon>Magnoliopsida</taxon>
        <taxon>eudicotyledons</taxon>
        <taxon>Gunneridae</taxon>
        <taxon>Pentapetalae</taxon>
        <taxon>rosids</taxon>
        <taxon>fabids</taxon>
        <taxon>Rosales</taxon>
        <taxon>Moraceae</taxon>
        <taxon>Ficeae</taxon>
        <taxon>Ficus</taxon>
    </lineage>
</organism>
<name>A0AA88DHW7_FICCA</name>
<accession>A0AA88DHW7</accession>
<protein>
    <submittedName>
        <fullName evidence="2">Uncharacterized protein</fullName>
    </submittedName>
</protein>
<sequence>MRAMASVTVSNNDDGERPRQAQQGATTVNGCLDIVFGEEFWRRWAIVSATTGLVSRSYGPTPTPWKLSSRTNWAKFHMTWVFS</sequence>
<proteinExistence type="predicted"/>
<evidence type="ECO:0000256" key="1">
    <source>
        <dbReference type="SAM" id="MobiDB-lite"/>
    </source>
</evidence>
<dbReference type="EMBL" id="BTGU01000014">
    <property type="protein sequence ID" value="GMN42324.1"/>
    <property type="molecule type" value="Genomic_DNA"/>
</dbReference>
<reference evidence="2" key="1">
    <citation type="submission" date="2023-07" db="EMBL/GenBank/DDBJ databases">
        <title>draft genome sequence of fig (Ficus carica).</title>
        <authorList>
            <person name="Takahashi T."/>
            <person name="Nishimura K."/>
        </authorList>
    </citation>
    <scope>NUCLEOTIDE SEQUENCE</scope>
</reference>
<evidence type="ECO:0000313" key="2">
    <source>
        <dbReference type="EMBL" id="GMN42324.1"/>
    </source>
</evidence>
<gene>
    <name evidence="2" type="ORF">TIFTF001_011538</name>
</gene>
<comment type="caution">
    <text evidence="2">The sequence shown here is derived from an EMBL/GenBank/DDBJ whole genome shotgun (WGS) entry which is preliminary data.</text>
</comment>
<feature type="region of interest" description="Disordered" evidence="1">
    <location>
        <begin position="1"/>
        <end position="24"/>
    </location>
</feature>
<dbReference type="Proteomes" id="UP001187192">
    <property type="component" value="Unassembled WGS sequence"/>
</dbReference>
<evidence type="ECO:0000313" key="3">
    <source>
        <dbReference type="Proteomes" id="UP001187192"/>
    </source>
</evidence>
<dbReference type="AlphaFoldDB" id="A0AA88DHW7"/>
<keyword evidence="3" id="KW-1185">Reference proteome</keyword>